<evidence type="ECO:0000256" key="2">
    <source>
        <dbReference type="ARBA" id="ARBA00022771"/>
    </source>
</evidence>
<dbReference type="InterPro" id="IPR013083">
    <property type="entry name" value="Znf_RING/FYVE/PHD"/>
</dbReference>
<evidence type="ECO:0000256" key="3">
    <source>
        <dbReference type="ARBA" id="ARBA00022833"/>
    </source>
</evidence>
<protein>
    <recommendedName>
        <fullName evidence="6">RING-type domain-containing protein</fullName>
    </recommendedName>
</protein>
<organism evidence="7">
    <name type="scientific">Triticum aestivum</name>
    <name type="common">Wheat</name>
    <dbReference type="NCBI Taxonomy" id="4565"/>
    <lineage>
        <taxon>Eukaryota</taxon>
        <taxon>Viridiplantae</taxon>
        <taxon>Streptophyta</taxon>
        <taxon>Embryophyta</taxon>
        <taxon>Tracheophyta</taxon>
        <taxon>Spermatophyta</taxon>
        <taxon>Magnoliopsida</taxon>
        <taxon>Liliopsida</taxon>
        <taxon>Poales</taxon>
        <taxon>Poaceae</taxon>
        <taxon>BOP clade</taxon>
        <taxon>Pooideae</taxon>
        <taxon>Triticodae</taxon>
        <taxon>Triticeae</taxon>
        <taxon>Triticinae</taxon>
        <taxon>Triticum</taxon>
    </lineage>
</organism>
<evidence type="ECO:0000256" key="4">
    <source>
        <dbReference type="PROSITE-ProRule" id="PRU00175"/>
    </source>
</evidence>
<accession>W5D797</accession>
<sequence length="124" mass="13951">MEPRQPELEESRTATAADGVLKPVEAPSDGEGCPICLDQEGATTAWKETVCGHIFHGGCVERWLQVKGSCPVCLRQLQQPRAPTKPDVRYHSPFIFMATELEDNSPLPNRTNYFRQYREETFVG</sequence>
<evidence type="ECO:0000259" key="6">
    <source>
        <dbReference type="PROSITE" id="PS50089"/>
    </source>
</evidence>
<name>W5D797_WHEAT</name>
<evidence type="ECO:0000313" key="7">
    <source>
        <dbReference type="EMBL" id="CDM82029.1"/>
    </source>
</evidence>
<dbReference type="HOGENOM" id="CLU_2019454_0_0_1"/>
<dbReference type="PANTHER" id="PTHR15710">
    <property type="entry name" value="E3 UBIQUITIN-PROTEIN LIGASE PRAJA"/>
    <property type="match status" value="1"/>
</dbReference>
<evidence type="ECO:0000256" key="1">
    <source>
        <dbReference type="ARBA" id="ARBA00022723"/>
    </source>
</evidence>
<dbReference type="AlphaFoldDB" id="W5D797"/>
<gene>
    <name evidence="7" type="ORF">TRAES_3BF097700010CFD_c1</name>
</gene>
<dbReference type="PANTHER" id="PTHR15710:SF88">
    <property type="entry name" value="RING-TYPE DOMAIN-CONTAINING PROTEIN"/>
    <property type="match status" value="1"/>
</dbReference>
<dbReference type="SMART" id="SM00184">
    <property type="entry name" value="RING"/>
    <property type="match status" value="1"/>
</dbReference>
<reference evidence="7" key="1">
    <citation type="journal article" date="2014" name="Science">
        <title>Structural and functional partitioning of bread wheat chromosome 3B.</title>
        <authorList>
            <person name="Choulet F."/>
            <person name="Alberti A."/>
            <person name="Theil S."/>
            <person name="Glover N."/>
            <person name="Barbe V."/>
            <person name="Daron J."/>
            <person name="Pingault L."/>
            <person name="Sourdille P."/>
            <person name="Couloux A."/>
            <person name="Paux E."/>
            <person name="Leroy P."/>
            <person name="Mangenot S."/>
            <person name="Guilhot N."/>
            <person name="Le Gouis J."/>
            <person name="Balfourier F."/>
            <person name="Alaux M."/>
            <person name="Jamilloux V."/>
            <person name="Poulain J."/>
            <person name="Durand C."/>
            <person name="Bellec A."/>
            <person name="Gaspin C."/>
            <person name="Safar J."/>
            <person name="Dolezel J."/>
            <person name="Rogers J."/>
            <person name="Vandepoele K."/>
            <person name="Aury J.M."/>
            <person name="Mayer K."/>
            <person name="Berges H."/>
            <person name="Quesneville H."/>
            <person name="Wincker P."/>
            <person name="Feuillet C."/>
        </authorList>
    </citation>
    <scope>NUCLEOTIDE SEQUENCE</scope>
</reference>
<dbReference type="ExpressionAtlas" id="W5D797">
    <property type="expression patterns" value="baseline"/>
</dbReference>
<keyword evidence="2 4" id="KW-0863">Zinc-finger</keyword>
<dbReference type="SUPFAM" id="SSF57850">
    <property type="entry name" value="RING/U-box"/>
    <property type="match status" value="1"/>
</dbReference>
<proteinExistence type="predicted"/>
<feature type="compositionally biased region" description="Basic and acidic residues" evidence="5">
    <location>
        <begin position="1"/>
        <end position="12"/>
    </location>
</feature>
<dbReference type="GO" id="GO:0008270">
    <property type="term" value="F:zinc ion binding"/>
    <property type="evidence" value="ECO:0007669"/>
    <property type="project" value="UniProtKB-KW"/>
</dbReference>
<dbReference type="Gene3D" id="3.30.40.10">
    <property type="entry name" value="Zinc/RING finger domain, C3HC4 (zinc finger)"/>
    <property type="match status" value="1"/>
</dbReference>
<dbReference type="InterPro" id="IPR001841">
    <property type="entry name" value="Znf_RING"/>
</dbReference>
<dbReference type="Pfam" id="PF13639">
    <property type="entry name" value="zf-RING_2"/>
    <property type="match status" value="1"/>
</dbReference>
<keyword evidence="1" id="KW-0479">Metal-binding</keyword>
<feature type="region of interest" description="Disordered" evidence="5">
    <location>
        <begin position="1"/>
        <end position="26"/>
    </location>
</feature>
<keyword evidence="3" id="KW-0862">Zinc</keyword>
<feature type="domain" description="RING-type" evidence="6">
    <location>
        <begin position="33"/>
        <end position="73"/>
    </location>
</feature>
<dbReference type="EMBL" id="HG670306">
    <property type="protein sequence ID" value="CDM82029.1"/>
    <property type="molecule type" value="Genomic_DNA"/>
</dbReference>
<evidence type="ECO:0000256" key="5">
    <source>
        <dbReference type="SAM" id="MobiDB-lite"/>
    </source>
</evidence>
<dbReference type="PROSITE" id="PS50089">
    <property type="entry name" value="ZF_RING_2"/>
    <property type="match status" value="1"/>
</dbReference>